<dbReference type="GO" id="GO:0004175">
    <property type="term" value="F:endopeptidase activity"/>
    <property type="evidence" value="ECO:0007669"/>
    <property type="project" value="UniProtKB-ARBA"/>
</dbReference>
<name>A0A9X3RA60_9BACI</name>
<feature type="transmembrane region" description="Helical" evidence="1">
    <location>
        <begin position="88"/>
        <end position="108"/>
    </location>
</feature>
<dbReference type="AlphaFoldDB" id="A0A9X3RA60"/>
<protein>
    <submittedName>
        <fullName evidence="3">CPBP family intramembrane metalloprotease</fullName>
    </submittedName>
</protein>
<dbReference type="PANTHER" id="PTHR36435">
    <property type="entry name" value="SLR1288 PROTEIN"/>
    <property type="match status" value="1"/>
</dbReference>
<feature type="transmembrane region" description="Helical" evidence="1">
    <location>
        <begin position="7"/>
        <end position="28"/>
    </location>
</feature>
<dbReference type="GO" id="GO:0008237">
    <property type="term" value="F:metallopeptidase activity"/>
    <property type="evidence" value="ECO:0007669"/>
    <property type="project" value="UniProtKB-KW"/>
</dbReference>
<keyword evidence="3" id="KW-0482">Metalloprotease</keyword>
<keyword evidence="4" id="KW-1185">Reference proteome</keyword>
<dbReference type="InterPro" id="IPR052710">
    <property type="entry name" value="CAAX_protease"/>
</dbReference>
<feature type="domain" description="CAAX prenyl protease 2/Lysostaphin resistance protein A-like" evidence="2">
    <location>
        <begin position="132"/>
        <end position="217"/>
    </location>
</feature>
<keyword evidence="3" id="KW-0645">Protease</keyword>
<proteinExistence type="predicted"/>
<dbReference type="Pfam" id="PF02517">
    <property type="entry name" value="Rce1-like"/>
    <property type="match status" value="1"/>
</dbReference>
<dbReference type="EMBL" id="JAMKBI010000009">
    <property type="protein sequence ID" value="MCZ8534254.1"/>
    <property type="molecule type" value="Genomic_DNA"/>
</dbReference>
<evidence type="ECO:0000313" key="4">
    <source>
        <dbReference type="Proteomes" id="UP001152172"/>
    </source>
</evidence>
<dbReference type="GO" id="GO:0080120">
    <property type="term" value="P:CAAX-box protein maturation"/>
    <property type="evidence" value="ECO:0007669"/>
    <property type="project" value="UniProtKB-ARBA"/>
</dbReference>
<dbReference type="RefSeq" id="WP_269922458.1">
    <property type="nucleotide sequence ID" value="NZ_JAMKBI010000009.1"/>
</dbReference>
<accession>A0A9X3RA60</accession>
<evidence type="ECO:0000259" key="2">
    <source>
        <dbReference type="Pfam" id="PF02517"/>
    </source>
</evidence>
<feature type="transmembrane region" description="Helical" evidence="1">
    <location>
        <begin position="48"/>
        <end position="67"/>
    </location>
</feature>
<feature type="transmembrane region" description="Helical" evidence="1">
    <location>
        <begin position="128"/>
        <end position="150"/>
    </location>
</feature>
<comment type="caution">
    <text evidence="3">The sequence shown here is derived from an EMBL/GenBank/DDBJ whole genome shotgun (WGS) entry which is preliminary data.</text>
</comment>
<keyword evidence="1" id="KW-0472">Membrane</keyword>
<keyword evidence="1" id="KW-0812">Transmembrane</keyword>
<evidence type="ECO:0000256" key="1">
    <source>
        <dbReference type="SAM" id="Phobius"/>
    </source>
</evidence>
<gene>
    <name evidence="3" type="ORF">M9R61_13130</name>
</gene>
<dbReference type="InterPro" id="IPR003675">
    <property type="entry name" value="Rce1/LyrA-like_dom"/>
</dbReference>
<keyword evidence="1" id="KW-1133">Transmembrane helix</keyword>
<evidence type="ECO:0000313" key="3">
    <source>
        <dbReference type="EMBL" id="MCZ8534254.1"/>
    </source>
</evidence>
<organism evidence="3 4">
    <name type="scientific">Psychrobacillus psychrodurans</name>
    <dbReference type="NCBI Taxonomy" id="126157"/>
    <lineage>
        <taxon>Bacteria</taxon>
        <taxon>Bacillati</taxon>
        <taxon>Bacillota</taxon>
        <taxon>Bacilli</taxon>
        <taxon>Bacillales</taxon>
        <taxon>Bacillaceae</taxon>
        <taxon>Psychrobacillus</taxon>
    </lineage>
</organism>
<reference evidence="3" key="1">
    <citation type="submission" date="2022-05" db="EMBL/GenBank/DDBJ databases">
        <authorList>
            <person name="Colautti A."/>
            <person name="Iacumin L."/>
        </authorList>
    </citation>
    <scope>NUCLEOTIDE SEQUENCE</scope>
    <source>
        <strain evidence="3">DSM 30747</strain>
    </source>
</reference>
<dbReference type="Proteomes" id="UP001152172">
    <property type="component" value="Unassembled WGS sequence"/>
</dbReference>
<feature type="transmembrane region" description="Helical" evidence="1">
    <location>
        <begin position="162"/>
        <end position="179"/>
    </location>
</feature>
<feature type="transmembrane region" description="Helical" evidence="1">
    <location>
        <begin position="205"/>
        <end position="226"/>
    </location>
</feature>
<dbReference type="PANTHER" id="PTHR36435:SF6">
    <property type="entry name" value="ABORTIVE INFECTION PROTEIN"/>
    <property type="match status" value="1"/>
</dbReference>
<keyword evidence="3" id="KW-0378">Hydrolase</keyword>
<feature type="transmembrane region" description="Helical" evidence="1">
    <location>
        <begin position="185"/>
        <end position="200"/>
    </location>
</feature>
<sequence length="245" mass="27555">MKQQKTGIYILIVYCVMQLSSGLLVPFLPQLYSLLEAKGVENPALFISGWWVFLSMGIATLITLLIIRKDKSYLKTLNGKPSPTLQTIGWGIAGFFLVFVGQGIAASIELKFGVDPGSENTTQFIEIAHAVPLAIFSIVIFAPILEELIFRRIIFGTLLPKTNFFVAASVSAIVFGIIHFDFTHILLYAVSGFIFAFIYYKTKRIIASIISHMLLNGFVVLVQFYGEEIQQFLKQYSNMQFLFFH</sequence>